<protein>
    <submittedName>
        <fullName evidence="7">Sodium/pantothenate symporter domain protein</fullName>
    </submittedName>
</protein>
<organism evidence="7 8">
    <name type="scientific">Orientia tsutsugamushi str. TA716</name>
    <dbReference type="NCBI Taxonomy" id="1359175"/>
    <lineage>
        <taxon>Bacteria</taxon>
        <taxon>Pseudomonadati</taxon>
        <taxon>Pseudomonadota</taxon>
        <taxon>Alphaproteobacteria</taxon>
        <taxon>Rickettsiales</taxon>
        <taxon>Rickettsiaceae</taxon>
        <taxon>Rickettsieae</taxon>
        <taxon>Orientia</taxon>
    </lineage>
</organism>
<comment type="subcellular location">
    <subcellularLocation>
        <location evidence="1">Membrane</location>
        <topology evidence="1">Multi-pass membrane protein</topology>
    </subcellularLocation>
</comment>
<evidence type="ECO:0000256" key="3">
    <source>
        <dbReference type="ARBA" id="ARBA00022692"/>
    </source>
</evidence>
<dbReference type="InterPro" id="IPR038377">
    <property type="entry name" value="Na/Glc_symporter_sf"/>
</dbReference>
<proteinExistence type="inferred from homology"/>
<evidence type="ECO:0000313" key="8">
    <source>
        <dbReference type="Proteomes" id="UP000033671"/>
    </source>
</evidence>
<gene>
    <name evidence="7" type="ORF">OTSTA716_2790</name>
</gene>
<dbReference type="GO" id="GO:0016020">
    <property type="term" value="C:membrane"/>
    <property type="evidence" value="ECO:0007669"/>
    <property type="project" value="UniProtKB-SubCell"/>
</dbReference>
<dbReference type="Gene3D" id="1.20.1730.10">
    <property type="entry name" value="Sodium/glucose cotransporter"/>
    <property type="match status" value="1"/>
</dbReference>
<dbReference type="InterPro" id="IPR001734">
    <property type="entry name" value="Na/solute_symporter"/>
</dbReference>
<dbReference type="RefSeq" id="WP_252831553.1">
    <property type="nucleotide sequence ID" value="NZ_LAOA01000222.1"/>
</dbReference>
<dbReference type="PATRIC" id="fig|1359175.3.peg.1558"/>
<dbReference type="AlphaFoldDB" id="A0A0F3NPW9"/>
<evidence type="ECO:0000256" key="4">
    <source>
        <dbReference type="ARBA" id="ARBA00022989"/>
    </source>
</evidence>
<keyword evidence="4 6" id="KW-1133">Transmembrane helix</keyword>
<feature type="transmembrane region" description="Helical" evidence="6">
    <location>
        <begin position="46"/>
        <end position="72"/>
    </location>
</feature>
<evidence type="ECO:0000313" key="7">
    <source>
        <dbReference type="EMBL" id="KJV69811.1"/>
    </source>
</evidence>
<reference evidence="7 8" key="1">
    <citation type="submission" date="2015-01" db="EMBL/GenBank/DDBJ databases">
        <title>Genome Sequencing of Rickettsiales.</title>
        <authorList>
            <person name="Daugherty S.C."/>
            <person name="Su Q."/>
            <person name="Abolude K."/>
            <person name="Beier-Sexton M."/>
            <person name="Carlyon J.A."/>
            <person name="Carter R."/>
            <person name="Day N.P."/>
            <person name="Dumler S.J."/>
            <person name="Dyachenko V."/>
            <person name="Godinez A."/>
            <person name="Kurtti T.J."/>
            <person name="Lichay M."/>
            <person name="Mullins K.E."/>
            <person name="Ott S."/>
            <person name="Pappas-Brown V."/>
            <person name="Paris D.H."/>
            <person name="Patel P."/>
            <person name="Richards A.L."/>
            <person name="Sadzewicz L."/>
            <person name="Sears K."/>
            <person name="Seidman D."/>
            <person name="Sengamalay N."/>
            <person name="Stenos J."/>
            <person name="Tallon L.J."/>
            <person name="Vincent G."/>
            <person name="Fraser C.M."/>
            <person name="Munderloh U."/>
            <person name="Dunning-Hotopp J.C."/>
        </authorList>
    </citation>
    <scope>NUCLEOTIDE SEQUENCE [LARGE SCALE GENOMIC DNA]</scope>
    <source>
        <strain evidence="7 8">TA716</strain>
    </source>
</reference>
<sequence>MIPMYLLFCIFAGFIGLTLLSSNQNIEASNLVPYIIDSYAYPGFKGLVVIGISAMIMSTADSFINSASVIFVNDLCKPLGLFQNNAN</sequence>
<evidence type="ECO:0000256" key="6">
    <source>
        <dbReference type="SAM" id="Phobius"/>
    </source>
</evidence>
<comment type="caution">
    <text evidence="7">The sequence shown here is derived from an EMBL/GenBank/DDBJ whole genome shotgun (WGS) entry which is preliminary data.</text>
</comment>
<keyword evidence="3 6" id="KW-0812">Transmembrane</keyword>
<dbReference type="Proteomes" id="UP000033671">
    <property type="component" value="Unassembled WGS sequence"/>
</dbReference>
<dbReference type="PROSITE" id="PS50283">
    <property type="entry name" value="NA_SOLUT_SYMP_3"/>
    <property type="match status" value="1"/>
</dbReference>
<comment type="similarity">
    <text evidence="2">Belongs to the sodium:solute symporter (SSF) (TC 2.A.21) family.</text>
</comment>
<evidence type="ECO:0000256" key="1">
    <source>
        <dbReference type="ARBA" id="ARBA00004141"/>
    </source>
</evidence>
<name>A0A0F3NPW9_ORITS</name>
<dbReference type="EMBL" id="LAOA01000222">
    <property type="protein sequence ID" value="KJV69811.1"/>
    <property type="molecule type" value="Genomic_DNA"/>
</dbReference>
<accession>A0A0F3NPW9</accession>
<evidence type="ECO:0000256" key="5">
    <source>
        <dbReference type="ARBA" id="ARBA00023136"/>
    </source>
</evidence>
<evidence type="ECO:0000256" key="2">
    <source>
        <dbReference type="ARBA" id="ARBA00006434"/>
    </source>
</evidence>
<keyword evidence="5 6" id="KW-0472">Membrane</keyword>
<dbReference type="GO" id="GO:0022857">
    <property type="term" value="F:transmembrane transporter activity"/>
    <property type="evidence" value="ECO:0007669"/>
    <property type="project" value="InterPro"/>
</dbReference>